<proteinExistence type="predicted"/>
<dbReference type="PROSITE" id="PS50106">
    <property type="entry name" value="PDZ"/>
    <property type="match status" value="1"/>
</dbReference>
<dbReference type="EMBL" id="CP053452">
    <property type="protein sequence ID" value="QJW95927.1"/>
    <property type="molecule type" value="Genomic_DNA"/>
</dbReference>
<keyword evidence="4" id="KW-1185">Reference proteome</keyword>
<evidence type="ECO:0000259" key="2">
    <source>
        <dbReference type="PROSITE" id="PS50106"/>
    </source>
</evidence>
<dbReference type="Pfam" id="PF04389">
    <property type="entry name" value="Peptidase_M28"/>
    <property type="match status" value="1"/>
</dbReference>
<dbReference type="GO" id="GO:0008235">
    <property type="term" value="F:metalloexopeptidase activity"/>
    <property type="evidence" value="ECO:0007669"/>
    <property type="project" value="InterPro"/>
</dbReference>
<organism evidence="3 4">
    <name type="scientific">Frigoriglobus tundricola</name>
    <dbReference type="NCBI Taxonomy" id="2774151"/>
    <lineage>
        <taxon>Bacteria</taxon>
        <taxon>Pseudomonadati</taxon>
        <taxon>Planctomycetota</taxon>
        <taxon>Planctomycetia</taxon>
        <taxon>Gemmatales</taxon>
        <taxon>Gemmataceae</taxon>
        <taxon>Frigoriglobus</taxon>
    </lineage>
</organism>
<dbReference type="Pfam" id="PF17820">
    <property type="entry name" value="PDZ_6"/>
    <property type="match status" value="1"/>
</dbReference>
<dbReference type="Pfam" id="PF02225">
    <property type="entry name" value="PA"/>
    <property type="match status" value="1"/>
</dbReference>
<dbReference type="SUPFAM" id="SSF53187">
    <property type="entry name" value="Zn-dependent exopeptidases"/>
    <property type="match status" value="1"/>
</dbReference>
<dbReference type="InterPro" id="IPR001478">
    <property type="entry name" value="PDZ"/>
</dbReference>
<gene>
    <name evidence="3" type="ORF">FTUN_3481</name>
</gene>
<protein>
    <recommendedName>
        <fullName evidence="2">PDZ domain-containing protein</fullName>
    </recommendedName>
</protein>
<keyword evidence="1" id="KW-0732">Signal</keyword>
<accession>A0A6M5YPD2</accession>
<evidence type="ECO:0000313" key="3">
    <source>
        <dbReference type="EMBL" id="QJW95927.1"/>
    </source>
</evidence>
<dbReference type="GO" id="GO:0006508">
    <property type="term" value="P:proteolysis"/>
    <property type="evidence" value="ECO:0007669"/>
    <property type="project" value="InterPro"/>
</dbReference>
<dbReference type="InterPro" id="IPR041489">
    <property type="entry name" value="PDZ_6"/>
</dbReference>
<dbReference type="InterPro" id="IPR007484">
    <property type="entry name" value="Peptidase_M28"/>
</dbReference>
<dbReference type="Gene3D" id="2.30.42.10">
    <property type="match status" value="1"/>
</dbReference>
<dbReference type="AlphaFoldDB" id="A0A6M5YPD2"/>
<dbReference type="KEGG" id="ftj:FTUN_3481"/>
<feature type="domain" description="PDZ" evidence="2">
    <location>
        <begin position="550"/>
        <end position="623"/>
    </location>
</feature>
<dbReference type="SMART" id="SM00228">
    <property type="entry name" value="PDZ"/>
    <property type="match status" value="1"/>
</dbReference>
<dbReference type="InterPro" id="IPR045175">
    <property type="entry name" value="M28_fam"/>
</dbReference>
<dbReference type="PANTHER" id="PTHR12147:SF26">
    <property type="entry name" value="PEPTIDASE M28 DOMAIN-CONTAINING PROTEIN"/>
    <property type="match status" value="1"/>
</dbReference>
<dbReference type="Proteomes" id="UP000503447">
    <property type="component" value="Chromosome"/>
</dbReference>
<dbReference type="InterPro" id="IPR003137">
    <property type="entry name" value="PA_domain"/>
</dbReference>
<dbReference type="InterPro" id="IPR036034">
    <property type="entry name" value="PDZ_sf"/>
</dbReference>
<feature type="signal peptide" evidence="1">
    <location>
        <begin position="1"/>
        <end position="25"/>
    </location>
</feature>
<dbReference type="Gene3D" id="3.50.30.30">
    <property type="match status" value="1"/>
</dbReference>
<reference evidence="4" key="1">
    <citation type="submission" date="2020-05" db="EMBL/GenBank/DDBJ databases">
        <title>Frigoriglobus tundricola gen. nov., sp. nov., a psychrotolerant cellulolytic planctomycete of the family Gemmataceae with two divergent copies of 16S rRNA gene.</title>
        <authorList>
            <person name="Kulichevskaya I.S."/>
            <person name="Ivanova A.A."/>
            <person name="Naumoff D.G."/>
            <person name="Beletsky A.V."/>
            <person name="Rijpstra W.I.C."/>
            <person name="Sinninghe Damste J.S."/>
            <person name="Mardanov A.V."/>
            <person name="Ravin N.V."/>
            <person name="Dedysh S.N."/>
        </authorList>
    </citation>
    <scope>NUCLEOTIDE SEQUENCE [LARGE SCALE GENOMIC DNA]</scope>
    <source>
        <strain evidence="4">PL17</strain>
    </source>
</reference>
<dbReference type="Gene3D" id="3.40.630.10">
    <property type="entry name" value="Zn peptidases"/>
    <property type="match status" value="1"/>
</dbReference>
<feature type="chain" id="PRO_5026802342" description="PDZ domain-containing protein" evidence="1">
    <location>
        <begin position="26"/>
        <end position="633"/>
    </location>
</feature>
<dbReference type="RefSeq" id="WP_171471599.1">
    <property type="nucleotide sequence ID" value="NZ_CP053452.2"/>
</dbReference>
<dbReference type="InterPro" id="IPR046450">
    <property type="entry name" value="PA_dom_sf"/>
</dbReference>
<sequence length="633" mass="67826">MSGSFRPLAATLTFGAILALSSPSAAQKPFDDPILDRMQKDIFFLASPDCEGRGIETKGINKAADYVAAAFEKAGLKPAMKDGSYFQPFTIVMSAKLGKPNAFTLTGPDGAKKEPRLGSEYSPMGFSPTSKMAGDLVFAGYGITAPKLKYDDYAGLNVEGKVVVVLRRSPRYGAKGDKRFDTTVPEGEDSTHAAFDTKIELAAKHKAAGLIIVNDATAAGRNDPIAQYAMHASGTTPATFPVLFMKRELLDDILKAGPWKSLKELEDGINDKLKPQSFELKGWKADAEVTVARDELKVKNVVGVLEGSGPLKDETVVLGAHYDHVGYGLWGSTGGKAAAGKIHYGADDNASGTTGLIELARRFGAQKNRVGRRIVFVAFSGEERGLLGSQYYCKEPLFPLNTTAAMLNLDMIGRAKSVPVDWTGLFEKKERLLVYGTGTGDNFTKLVDETTRKADFKVLPMAAGTGPSDHDSFYRKGVPVLFLYTGLHPDYHKPADVPEKINVTGMKKVVDFAQVLATDMITRDSRPRYLVVPGGFGDPTAPEATARPTGPRLGVLPDYNYDGGGLRLEGVSPGGVAEKAGLKEGDVIVEIAGKPTPNITAYMTAMSGQKAGTTIDVVVERKGKKLTLKAELK</sequence>
<evidence type="ECO:0000313" key="4">
    <source>
        <dbReference type="Proteomes" id="UP000503447"/>
    </source>
</evidence>
<dbReference type="SUPFAM" id="SSF52025">
    <property type="entry name" value="PA domain"/>
    <property type="match status" value="1"/>
</dbReference>
<dbReference type="PANTHER" id="PTHR12147">
    <property type="entry name" value="METALLOPEPTIDASE M28 FAMILY MEMBER"/>
    <property type="match status" value="1"/>
</dbReference>
<evidence type="ECO:0000256" key="1">
    <source>
        <dbReference type="SAM" id="SignalP"/>
    </source>
</evidence>
<name>A0A6M5YPD2_9BACT</name>
<dbReference type="SUPFAM" id="SSF50156">
    <property type="entry name" value="PDZ domain-like"/>
    <property type="match status" value="1"/>
</dbReference>